<dbReference type="EMBL" id="CAACVJ010000690">
    <property type="protein sequence ID" value="VEP18590.1"/>
    <property type="molecule type" value="Genomic_DNA"/>
</dbReference>
<proteinExistence type="predicted"/>
<dbReference type="RefSeq" id="WP_144867967.1">
    <property type="nucleotide sequence ID" value="NZ_LR213840.1"/>
</dbReference>
<sequence>MPIFSTLRSRRIANKKAQAVAQMIGFRLYQEWFALPILAIQKVVPLGKVYGDPHDTGVSITTYEEQELLVIDVVKQIFRDRTPLVSEPEPTNSVGEDFLDISQQRYLLILQDDNNHRIGLPIDSQPTMYRVETSAFKPLPEAYLDRGNIQCVTSEIIELPDLPPLFVLDPPKLISSMKKK</sequence>
<evidence type="ECO:0000259" key="1">
    <source>
        <dbReference type="PROSITE" id="PS50851"/>
    </source>
</evidence>
<organism evidence="2 3">
    <name type="scientific">Hyella patelloides LEGE 07179</name>
    <dbReference type="NCBI Taxonomy" id="945734"/>
    <lineage>
        <taxon>Bacteria</taxon>
        <taxon>Bacillati</taxon>
        <taxon>Cyanobacteriota</taxon>
        <taxon>Cyanophyceae</taxon>
        <taxon>Pleurocapsales</taxon>
        <taxon>Hyellaceae</taxon>
        <taxon>Hyella</taxon>
    </lineage>
</organism>
<dbReference type="InterPro" id="IPR002545">
    <property type="entry name" value="CheW-lke_dom"/>
</dbReference>
<accession>A0A563W4M0</accession>
<dbReference type="Proteomes" id="UP000320055">
    <property type="component" value="Unassembled WGS sequence"/>
</dbReference>
<evidence type="ECO:0000313" key="2">
    <source>
        <dbReference type="EMBL" id="VEP18590.1"/>
    </source>
</evidence>
<dbReference type="Pfam" id="PF01584">
    <property type="entry name" value="CheW"/>
    <property type="match status" value="1"/>
</dbReference>
<dbReference type="AlphaFoldDB" id="A0A563W4M0"/>
<dbReference type="GO" id="GO:0007165">
    <property type="term" value="P:signal transduction"/>
    <property type="evidence" value="ECO:0007669"/>
    <property type="project" value="InterPro"/>
</dbReference>
<name>A0A563W4M0_9CYAN</name>
<dbReference type="SUPFAM" id="SSF50341">
    <property type="entry name" value="CheW-like"/>
    <property type="match status" value="1"/>
</dbReference>
<dbReference type="PROSITE" id="PS50851">
    <property type="entry name" value="CHEW"/>
    <property type="match status" value="1"/>
</dbReference>
<dbReference type="InterPro" id="IPR036061">
    <property type="entry name" value="CheW-like_dom_sf"/>
</dbReference>
<gene>
    <name evidence="2" type="ORF">H1P_820017</name>
</gene>
<reference evidence="2 3" key="1">
    <citation type="submission" date="2019-01" db="EMBL/GenBank/DDBJ databases">
        <authorList>
            <person name="Brito A."/>
        </authorList>
    </citation>
    <scope>NUCLEOTIDE SEQUENCE [LARGE SCALE GENOMIC DNA]</scope>
    <source>
        <strain evidence="2">1</strain>
    </source>
</reference>
<protein>
    <submittedName>
        <fullName evidence="2">CheW domain protein</fullName>
    </submittedName>
</protein>
<keyword evidence="3" id="KW-1185">Reference proteome</keyword>
<evidence type="ECO:0000313" key="3">
    <source>
        <dbReference type="Proteomes" id="UP000320055"/>
    </source>
</evidence>
<dbReference type="GO" id="GO:0006935">
    <property type="term" value="P:chemotaxis"/>
    <property type="evidence" value="ECO:0007669"/>
    <property type="project" value="InterPro"/>
</dbReference>
<dbReference type="OrthoDB" id="571837at2"/>
<feature type="domain" description="CheW-like" evidence="1">
    <location>
        <begin position="20"/>
        <end position="179"/>
    </location>
</feature>